<comment type="caution">
    <text evidence="2">The sequence shown here is derived from an EMBL/GenBank/DDBJ whole genome shotgun (WGS) entry which is preliminary data.</text>
</comment>
<name>A0A392UJS6_9FABA</name>
<keyword evidence="3" id="KW-1185">Reference proteome</keyword>
<feature type="transmembrane region" description="Helical" evidence="1">
    <location>
        <begin position="7"/>
        <end position="28"/>
    </location>
</feature>
<keyword evidence="1" id="KW-0812">Transmembrane</keyword>
<dbReference type="EMBL" id="LXQA010848617">
    <property type="protein sequence ID" value="MCI73889.1"/>
    <property type="molecule type" value="Genomic_DNA"/>
</dbReference>
<evidence type="ECO:0000256" key="1">
    <source>
        <dbReference type="SAM" id="Phobius"/>
    </source>
</evidence>
<dbReference type="Proteomes" id="UP000265520">
    <property type="component" value="Unassembled WGS sequence"/>
</dbReference>
<organism evidence="2 3">
    <name type="scientific">Trifolium medium</name>
    <dbReference type="NCBI Taxonomy" id="97028"/>
    <lineage>
        <taxon>Eukaryota</taxon>
        <taxon>Viridiplantae</taxon>
        <taxon>Streptophyta</taxon>
        <taxon>Embryophyta</taxon>
        <taxon>Tracheophyta</taxon>
        <taxon>Spermatophyta</taxon>
        <taxon>Magnoliopsida</taxon>
        <taxon>eudicotyledons</taxon>
        <taxon>Gunneridae</taxon>
        <taxon>Pentapetalae</taxon>
        <taxon>rosids</taxon>
        <taxon>fabids</taxon>
        <taxon>Fabales</taxon>
        <taxon>Fabaceae</taxon>
        <taxon>Papilionoideae</taxon>
        <taxon>50 kb inversion clade</taxon>
        <taxon>NPAAA clade</taxon>
        <taxon>Hologalegina</taxon>
        <taxon>IRL clade</taxon>
        <taxon>Trifolieae</taxon>
        <taxon>Trifolium</taxon>
    </lineage>
</organism>
<feature type="non-terminal residue" evidence="2">
    <location>
        <position position="1"/>
    </location>
</feature>
<evidence type="ECO:0000313" key="3">
    <source>
        <dbReference type="Proteomes" id="UP000265520"/>
    </source>
</evidence>
<keyword evidence="1" id="KW-0472">Membrane</keyword>
<dbReference type="AlphaFoldDB" id="A0A392UJS6"/>
<proteinExistence type="predicted"/>
<evidence type="ECO:0000313" key="2">
    <source>
        <dbReference type="EMBL" id="MCI73889.1"/>
    </source>
</evidence>
<sequence length="42" mass="4746">WEDGFEILTEYISAIFLLVMLVDLPLGFDGPPVMEAVFRTTV</sequence>
<accession>A0A392UJS6</accession>
<keyword evidence="1" id="KW-1133">Transmembrane helix</keyword>
<reference evidence="2 3" key="1">
    <citation type="journal article" date="2018" name="Front. Plant Sci.">
        <title>Red Clover (Trifolium pratense) and Zigzag Clover (T. medium) - A Picture of Genomic Similarities and Differences.</title>
        <authorList>
            <person name="Dluhosova J."/>
            <person name="Istvanek J."/>
            <person name="Nedelnik J."/>
            <person name="Repkova J."/>
        </authorList>
    </citation>
    <scope>NUCLEOTIDE SEQUENCE [LARGE SCALE GENOMIC DNA]</scope>
    <source>
        <strain evidence="3">cv. 10/8</strain>
        <tissue evidence="2">Leaf</tissue>
    </source>
</reference>
<protein>
    <submittedName>
        <fullName evidence="2">Uncharacterized protein</fullName>
    </submittedName>
</protein>